<evidence type="ECO:0000313" key="2">
    <source>
        <dbReference type="EMBL" id="CAD8918213.1"/>
    </source>
</evidence>
<sequence length="200" mass="21243">MAKLFLAVAALLLVGAVAQTPSRCPAIKVDTQNIPGAWHGYFLSTYSSGDLDTYYQADAHVTVSVEGSGDSAPVTALVNLSNPICTGGCGSTKPLDLPPCVVKYNIVCLTDSDSTVWGWAVDESSKPACTQPSSDWTCTARLTGTKYQDLGHMASFFTRLTWEPDVPGPPLHLMPFGTFMTGCPAENNGQIQGRLIPVTN</sequence>
<accession>A0A7S1CFU1</accession>
<dbReference type="EMBL" id="HBFS01017001">
    <property type="protein sequence ID" value="CAD8918213.1"/>
    <property type="molecule type" value="Transcribed_RNA"/>
</dbReference>
<gene>
    <name evidence="2" type="ORF">BSP0115_LOCUS11474</name>
</gene>
<proteinExistence type="predicted"/>
<reference evidence="2" key="1">
    <citation type="submission" date="2021-01" db="EMBL/GenBank/DDBJ databases">
        <authorList>
            <person name="Corre E."/>
            <person name="Pelletier E."/>
            <person name="Niang G."/>
            <person name="Scheremetjew M."/>
            <person name="Finn R."/>
            <person name="Kale V."/>
            <person name="Holt S."/>
            <person name="Cochrane G."/>
            <person name="Meng A."/>
            <person name="Brown T."/>
            <person name="Cohen L."/>
        </authorList>
    </citation>
    <scope>NUCLEOTIDE SEQUENCE</scope>
    <source>
        <strain evidence="2">Ms1</strain>
    </source>
</reference>
<name>A0A7S1CFU1_9STRA</name>
<keyword evidence="1" id="KW-0732">Signal</keyword>
<feature type="signal peptide" evidence="1">
    <location>
        <begin position="1"/>
        <end position="18"/>
    </location>
</feature>
<organism evidence="2">
    <name type="scientific">Bicosoecida sp. CB-2014</name>
    <dbReference type="NCBI Taxonomy" id="1486930"/>
    <lineage>
        <taxon>Eukaryota</taxon>
        <taxon>Sar</taxon>
        <taxon>Stramenopiles</taxon>
        <taxon>Bigyra</taxon>
        <taxon>Opalozoa</taxon>
        <taxon>Bicosoecida</taxon>
    </lineage>
</organism>
<evidence type="ECO:0000256" key="1">
    <source>
        <dbReference type="SAM" id="SignalP"/>
    </source>
</evidence>
<feature type="chain" id="PRO_5031462388" evidence="1">
    <location>
        <begin position="19"/>
        <end position="200"/>
    </location>
</feature>
<protein>
    <submittedName>
        <fullName evidence="2">Uncharacterized protein</fullName>
    </submittedName>
</protein>
<dbReference type="AlphaFoldDB" id="A0A7S1CFU1"/>